<keyword evidence="2" id="KW-0378">Hydrolase</keyword>
<dbReference type="Proteomes" id="UP000244441">
    <property type="component" value="Chromosome"/>
</dbReference>
<organism evidence="2 3">
    <name type="scientific">Saccharobesus litoralis</name>
    <dbReference type="NCBI Taxonomy" id="2172099"/>
    <lineage>
        <taxon>Bacteria</taxon>
        <taxon>Pseudomonadati</taxon>
        <taxon>Pseudomonadota</taxon>
        <taxon>Gammaproteobacteria</taxon>
        <taxon>Alteromonadales</taxon>
        <taxon>Alteromonadaceae</taxon>
        <taxon>Saccharobesus</taxon>
    </lineage>
</organism>
<evidence type="ECO:0000313" key="2">
    <source>
        <dbReference type="EMBL" id="AWB68349.1"/>
    </source>
</evidence>
<name>A0A2S0VVV9_9ALTE</name>
<dbReference type="AlphaFoldDB" id="A0A2S0VVV9"/>
<gene>
    <name evidence="2" type="ORF">C2869_18900</name>
</gene>
<proteinExistence type="predicted"/>
<dbReference type="RefSeq" id="WP_108604410.1">
    <property type="nucleotide sequence ID" value="NZ_CP026604.1"/>
</dbReference>
<evidence type="ECO:0000313" key="3">
    <source>
        <dbReference type="Proteomes" id="UP000244441"/>
    </source>
</evidence>
<sequence length="162" mass="19256">MYKYIQHYPPEIQQQVTKLIEQDKLGVYLENKYPNNHQIQTDSLLYDYVMEIKNQYMKKSAPISKVVYDKNIKDAANSLGTHTYRNRVQGNKIKSKNEIRISTFFKQTPLAMLNMIVVHELAHVREKEHNKAFYQLCQHMLADYHQLELDTRLFLLCSDMKS</sequence>
<dbReference type="Gene3D" id="3.30.2010.10">
    <property type="entry name" value="Metalloproteases ('zincins'), catalytic domain"/>
    <property type="match status" value="1"/>
</dbReference>
<evidence type="ECO:0000259" key="1">
    <source>
        <dbReference type="Pfam" id="PF01863"/>
    </source>
</evidence>
<dbReference type="PANTHER" id="PTHR30399:SF1">
    <property type="entry name" value="UTP PYROPHOSPHATASE"/>
    <property type="match status" value="1"/>
</dbReference>
<dbReference type="InterPro" id="IPR002725">
    <property type="entry name" value="YgjP-like_metallopeptidase"/>
</dbReference>
<protein>
    <submittedName>
        <fullName evidence="2">Metal-dependent hydrolase</fullName>
    </submittedName>
</protein>
<dbReference type="KEGG" id="cate:C2869_18900"/>
<reference evidence="2 3" key="1">
    <citation type="submission" date="2018-01" db="EMBL/GenBank/DDBJ databases">
        <title>Genome sequence of a Cantenovulum-like bacteria.</title>
        <authorList>
            <person name="Tan W.R."/>
            <person name="Lau N.-S."/>
            <person name="Go F."/>
            <person name="Amirul A.-A.A."/>
        </authorList>
    </citation>
    <scope>NUCLEOTIDE SEQUENCE [LARGE SCALE GENOMIC DNA]</scope>
    <source>
        <strain evidence="2 3">CCB-QB4</strain>
    </source>
</reference>
<accession>A0A2S0VVV9</accession>
<feature type="domain" description="YgjP-like metallopeptidase" evidence="1">
    <location>
        <begin position="91"/>
        <end position="147"/>
    </location>
</feature>
<dbReference type="InterPro" id="IPR053136">
    <property type="entry name" value="UTP_pyrophosphatase-like"/>
</dbReference>
<dbReference type="EMBL" id="CP026604">
    <property type="protein sequence ID" value="AWB68349.1"/>
    <property type="molecule type" value="Genomic_DNA"/>
</dbReference>
<dbReference type="Pfam" id="PF01863">
    <property type="entry name" value="YgjP-like"/>
    <property type="match status" value="1"/>
</dbReference>
<keyword evidence="3" id="KW-1185">Reference proteome</keyword>
<dbReference type="PANTHER" id="PTHR30399">
    <property type="entry name" value="UNCHARACTERIZED PROTEIN YGJP"/>
    <property type="match status" value="1"/>
</dbReference>
<dbReference type="GO" id="GO:0016787">
    <property type="term" value="F:hydrolase activity"/>
    <property type="evidence" value="ECO:0007669"/>
    <property type="project" value="UniProtKB-KW"/>
</dbReference>
<dbReference type="OrthoDB" id="9000630at2"/>